<dbReference type="AlphaFoldDB" id="A0A327ZR47"/>
<dbReference type="Proteomes" id="UP000249808">
    <property type="component" value="Unassembled WGS sequence"/>
</dbReference>
<keyword evidence="2" id="KW-1185">Reference proteome</keyword>
<accession>A0A327ZR47</accession>
<dbReference type="RefSeq" id="WP_111716191.1">
    <property type="nucleotide sequence ID" value="NZ_JBHSSR010000013.1"/>
</dbReference>
<evidence type="ECO:0000313" key="2">
    <source>
        <dbReference type="Proteomes" id="UP000249808"/>
    </source>
</evidence>
<comment type="caution">
    <text evidence="1">The sequence shown here is derived from an EMBL/GenBank/DDBJ whole genome shotgun (WGS) entry which is preliminary data.</text>
</comment>
<reference evidence="1 2" key="1">
    <citation type="journal article" date="2018" name="Front. Microbiol.">
        <title>Description and Comparative Genomics of Macrococcus caseolyticus subsp. hominis subsp. nov., Macrococcus goetzii sp. nov., Macrococcus epidermidis sp. nov., and Macrococcus bohemicus sp. nov., Novel Macrococci From Human Clinical Material With Virulence Potential and Suspected Uptake of Foreign DNA by Natural Transformation.</title>
        <authorList>
            <person name="Maslanova I."/>
            <person name="Wertheimer Z."/>
            <person name="Sedlacek I."/>
            <person name="Svec P."/>
            <person name="Indrakova A."/>
            <person name="Kovarovic V."/>
            <person name="Schumann P."/>
            <person name="Sproer C."/>
            <person name="Kralova S."/>
            <person name="Sedo O."/>
            <person name="Kristofova L."/>
            <person name="Vrbovska V."/>
            <person name="Fuzik T."/>
            <person name="Petras P."/>
            <person name="Zdrahal Z."/>
            <person name="Ruzickova V."/>
            <person name="Doskar J."/>
            <person name="Pantucek R."/>
        </authorList>
    </citation>
    <scope>NUCLEOTIDE SEQUENCE [LARGE SCALE GENOMIC DNA]</scope>
    <source>
        <strain evidence="1 2">01/688</strain>
    </source>
</reference>
<evidence type="ECO:0000313" key="1">
    <source>
        <dbReference type="EMBL" id="RAK44761.1"/>
    </source>
</evidence>
<organism evidence="1 2">
    <name type="scientific">Macrococcus epidermidis</name>
    <dbReference type="NCBI Taxonomy" id="1902580"/>
    <lineage>
        <taxon>Bacteria</taxon>
        <taxon>Bacillati</taxon>
        <taxon>Bacillota</taxon>
        <taxon>Bacilli</taxon>
        <taxon>Bacillales</taxon>
        <taxon>Staphylococcaceae</taxon>
        <taxon>Macrococcus</taxon>
    </lineage>
</organism>
<name>A0A327ZR47_9STAP</name>
<gene>
    <name evidence="1" type="ORF">BHU61_08595</name>
</gene>
<proteinExistence type="predicted"/>
<dbReference type="EMBL" id="PZJH01000003">
    <property type="protein sequence ID" value="RAK44761.1"/>
    <property type="molecule type" value="Genomic_DNA"/>
</dbReference>
<protein>
    <submittedName>
        <fullName evidence="1">Uncharacterized protein</fullName>
    </submittedName>
</protein>
<sequence>MQFQITLDELKQYRDAVAEDSDDALIEKKVPGNLVMHKVITLLNVPEVISNQATFKNEVFVHERLFLDLFQANDVIEYKVTYGRQLKLAGTIQLK</sequence>